<evidence type="ECO:0000256" key="5">
    <source>
        <dbReference type="PROSITE-ProRule" id="PRU00221"/>
    </source>
</evidence>
<evidence type="ECO:0000256" key="4">
    <source>
        <dbReference type="ARBA" id="ARBA00038321"/>
    </source>
</evidence>
<name>A0A1L0BSS3_9ASCO</name>
<comment type="similarity">
    <text evidence="4">Belongs to the WD repeat PAAF1/RPN14 family.</text>
</comment>
<evidence type="ECO:0000256" key="3">
    <source>
        <dbReference type="ARBA" id="ARBA00022942"/>
    </source>
</evidence>
<protein>
    <submittedName>
        <fullName evidence="6">CIC11C00000001366</fullName>
    </submittedName>
</protein>
<feature type="repeat" description="WD" evidence="5">
    <location>
        <begin position="141"/>
        <end position="182"/>
    </location>
</feature>
<dbReference type="PANTHER" id="PTHR19857:SF19">
    <property type="entry name" value="26S PROTEASOME REGULATORY SUBUNIT RPN14"/>
    <property type="match status" value="1"/>
</dbReference>
<dbReference type="AlphaFoldDB" id="A0A1L0BSS3"/>
<evidence type="ECO:0000256" key="1">
    <source>
        <dbReference type="ARBA" id="ARBA00022574"/>
    </source>
</evidence>
<dbReference type="InterPro" id="IPR051179">
    <property type="entry name" value="WD_repeat_multifunction"/>
</dbReference>
<evidence type="ECO:0000313" key="6">
    <source>
        <dbReference type="EMBL" id="SGZ54307.1"/>
    </source>
</evidence>
<dbReference type="SUPFAM" id="SSF50978">
    <property type="entry name" value="WD40 repeat-like"/>
    <property type="match status" value="1"/>
</dbReference>
<dbReference type="PROSITE" id="PS50082">
    <property type="entry name" value="WD_REPEATS_2"/>
    <property type="match status" value="2"/>
</dbReference>
<keyword evidence="1 5" id="KW-0853">WD repeat</keyword>
<accession>A0A1L0BSS3</accession>
<dbReference type="SMART" id="SM00320">
    <property type="entry name" value="WD40"/>
    <property type="match status" value="4"/>
</dbReference>
<gene>
    <name evidence="6" type="ORF">SAMEA4029009_CIC11G00000001366</name>
</gene>
<reference evidence="6 7" key="1">
    <citation type="submission" date="2016-10" db="EMBL/GenBank/DDBJ databases">
        <authorList>
            <person name="de Groot N.N."/>
        </authorList>
    </citation>
    <scope>NUCLEOTIDE SEQUENCE [LARGE SCALE GENOMIC DNA]</scope>
    <source>
        <strain evidence="6 7">PYCC 4715</strain>
    </source>
</reference>
<dbReference type="EMBL" id="LT635766">
    <property type="protein sequence ID" value="SGZ54307.1"/>
    <property type="molecule type" value="Genomic_DNA"/>
</dbReference>
<feature type="repeat" description="WD" evidence="5">
    <location>
        <begin position="185"/>
        <end position="226"/>
    </location>
</feature>
<sequence length="407" mass="44927">MIIVPTADMAIVNIQDSFEDVISDVESKTIQSESIWIARRFSSDEDHQEFFLVNASLDSKGTIKFDSPDVTFSRLESHKYTVSIKGDTYELVAPAFKIDTAKDSVSAVAMTKNGQSLIVGNEKGDIVHYDTETKDKIWEVNQAHFGGILKLVVFPSDRVLLSVGMDFQTKLWSLDTTTTAATRTFVDQKKEITDAALIGNGRNFMTASRDGSVNLWECSTGSVVSKFQRIDNMADPCTSLTISTSSEKVALSDLVGGDMIFECEDKVVYVGYASGTIQQYSVGGHYQTPVKYHYDAGVSCLATFGDHVVAGYDNGRLVVWREMGSYLLELNEHYSVRNIQIEKWDGVRASMVVSNGPDLLLRITFDSSDGTFQYKFMVGLAELFRVSLITGGKGVVVATHDEIVGYK</sequence>
<evidence type="ECO:0000256" key="2">
    <source>
        <dbReference type="ARBA" id="ARBA00022737"/>
    </source>
</evidence>
<dbReference type="Gene3D" id="2.130.10.10">
    <property type="entry name" value="YVTN repeat-like/Quinoprotein amine dehydrogenase"/>
    <property type="match status" value="1"/>
</dbReference>
<dbReference type="InterPro" id="IPR001680">
    <property type="entry name" value="WD40_rpt"/>
</dbReference>
<dbReference type="InterPro" id="IPR036322">
    <property type="entry name" value="WD40_repeat_dom_sf"/>
</dbReference>
<keyword evidence="2" id="KW-0677">Repeat</keyword>
<proteinExistence type="inferred from homology"/>
<dbReference type="InterPro" id="IPR015943">
    <property type="entry name" value="WD40/YVTN_repeat-like_dom_sf"/>
</dbReference>
<dbReference type="GO" id="GO:0000502">
    <property type="term" value="C:proteasome complex"/>
    <property type="evidence" value="ECO:0007669"/>
    <property type="project" value="UniProtKB-KW"/>
</dbReference>
<dbReference type="PANTHER" id="PTHR19857">
    <property type="entry name" value="MITOCHONDRIAL DIVISION PROTEIN 1-RELATED"/>
    <property type="match status" value="1"/>
</dbReference>
<dbReference type="Pfam" id="PF00400">
    <property type="entry name" value="WD40"/>
    <property type="match status" value="1"/>
</dbReference>
<organism evidence="6 7">
    <name type="scientific">Sungouiella intermedia</name>
    <dbReference type="NCBI Taxonomy" id="45354"/>
    <lineage>
        <taxon>Eukaryota</taxon>
        <taxon>Fungi</taxon>
        <taxon>Dikarya</taxon>
        <taxon>Ascomycota</taxon>
        <taxon>Saccharomycotina</taxon>
        <taxon>Pichiomycetes</taxon>
        <taxon>Metschnikowiaceae</taxon>
        <taxon>Sungouiella</taxon>
    </lineage>
</organism>
<keyword evidence="3" id="KW-0647">Proteasome</keyword>
<evidence type="ECO:0000313" key="7">
    <source>
        <dbReference type="Proteomes" id="UP000182259"/>
    </source>
</evidence>
<dbReference type="Proteomes" id="UP000182259">
    <property type="component" value="Chromosome III"/>
</dbReference>